<feature type="non-terminal residue" evidence="2">
    <location>
        <position position="61"/>
    </location>
</feature>
<dbReference type="Proteomes" id="UP001266305">
    <property type="component" value="Unassembled WGS sequence"/>
</dbReference>
<accession>A0ABQ9TVY7</accession>
<gene>
    <name evidence="2" type="ORF">P7K49_034234</name>
</gene>
<proteinExistence type="predicted"/>
<keyword evidence="3" id="KW-1185">Reference proteome</keyword>
<organism evidence="2 3">
    <name type="scientific">Saguinus oedipus</name>
    <name type="common">Cotton-top tamarin</name>
    <name type="synonym">Oedipomidas oedipus</name>
    <dbReference type="NCBI Taxonomy" id="9490"/>
    <lineage>
        <taxon>Eukaryota</taxon>
        <taxon>Metazoa</taxon>
        <taxon>Chordata</taxon>
        <taxon>Craniata</taxon>
        <taxon>Vertebrata</taxon>
        <taxon>Euteleostomi</taxon>
        <taxon>Mammalia</taxon>
        <taxon>Eutheria</taxon>
        <taxon>Euarchontoglires</taxon>
        <taxon>Primates</taxon>
        <taxon>Haplorrhini</taxon>
        <taxon>Platyrrhini</taxon>
        <taxon>Cebidae</taxon>
        <taxon>Callitrichinae</taxon>
        <taxon>Saguinus</taxon>
    </lineage>
</organism>
<evidence type="ECO:0000313" key="2">
    <source>
        <dbReference type="EMBL" id="KAK2088327.1"/>
    </source>
</evidence>
<reference evidence="2 3" key="1">
    <citation type="submission" date="2023-05" db="EMBL/GenBank/DDBJ databases">
        <title>B98-5 Cell Line De Novo Hybrid Assembly: An Optical Mapping Approach.</title>
        <authorList>
            <person name="Kananen K."/>
            <person name="Auerbach J.A."/>
            <person name="Kautto E."/>
            <person name="Blachly J.S."/>
        </authorList>
    </citation>
    <scope>NUCLEOTIDE SEQUENCE [LARGE SCALE GENOMIC DNA]</scope>
    <source>
        <strain evidence="2">B95-8</strain>
        <tissue evidence="2">Cell line</tissue>
    </source>
</reference>
<feature type="non-terminal residue" evidence="2">
    <location>
        <position position="1"/>
    </location>
</feature>
<evidence type="ECO:0000256" key="1">
    <source>
        <dbReference type="SAM" id="MobiDB-lite"/>
    </source>
</evidence>
<protein>
    <submittedName>
        <fullName evidence="2">Uncharacterized protein</fullName>
    </submittedName>
</protein>
<feature type="compositionally biased region" description="Basic and acidic residues" evidence="1">
    <location>
        <begin position="1"/>
        <end position="10"/>
    </location>
</feature>
<evidence type="ECO:0000313" key="3">
    <source>
        <dbReference type="Proteomes" id="UP001266305"/>
    </source>
</evidence>
<feature type="region of interest" description="Disordered" evidence="1">
    <location>
        <begin position="1"/>
        <end position="61"/>
    </location>
</feature>
<comment type="caution">
    <text evidence="2">The sequence shown here is derived from an EMBL/GenBank/DDBJ whole genome shotgun (WGS) entry which is preliminary data.</text>
</comment>
<dbReference type="EMBL" id="JASSZA010000019">
    <property type="protein sequence ID" value="KAK2088327.1"/>
    <property type="molecule type" value="Genomic_DNA"/>
</dbReference>
<name>A0ABQ9TVY7_SAGOE</name>
<sequence length="61" mass="6632">KFEHTRDHYRAPSGNKMDGDLRNLINKCHGRRGSAPPARRGMSGVSATAVKASTSKEPRGL</sequence>